<comment type="caution">
    <text evidence="1">The sequence shown here is derived from an EMBL/GenBank/DDBJ whole genome shotgun (WGS) entry which is preliminary data.</text>
</comment>
<dbReference type="PANTHER" id="PTHR36849:SF1">
    <property type="entry name" value="CYTOPLASMIC PROTEIN"/>
    <property type="match status" value="1"/>
</dbReference>
<name>A0ABW4P0G9_9NOCA</name>
<protein>
    <submittedName>
        <fullName evidence="1">DUF488 domain-containing protein</fullName>
    </submittedName>
</protein>
<reference evidence="2" key="1">
    <citation type="journal article" date="2019" name="Int. J. Syst. Evol. Microbiol.">
        <title>The Global Catalogue of Microorganisms (GCM) 10K type strain sequencing project: providing services to taxonomists for standard genome sequencing and annotation.</title>
        <authorList>
            <consortium name="The Broad Institute Genomics Platform"/>
            <consortium name="The Broad Institute Genome Sequencing Center for Infectious Disease"/>
            <person name="Wu L."/>
            <person name="Ma J."/>
        </authorList>
    </citation>
    <scope>NUCLEOTIDE SEQUENCE [LARGE SCALE GENOMIC DNA]</scope>
    <source>
        <strain evidence="2">DT72</strain>
    </source>
</reference>
<accession>A0ABW4P0G9</accession>
<keyword evidence="2" id="KW-1185">Reference proteome</keyword>
<sequence length="139" mass="15885">MTERHPVGRPAPGGGRISASARVTVERVYDHPEPEAGAVRVFVDRLWPRGVRKDSFHYDDWVKDLAPSTELRRWYSHDTSHFREFRARYRAELESDAGRAAVDRVRELSQGHALVLLTATRDVAHSHAEVLAEFLDENL</sequence>
<dbReference type="Proteomes" id="UP001597286">
    <property type="component" value="Unassembled WGS sequence"/>
</dbReference>
<dbReference type="PANTHER" id="PTHR36849">
    <property type="entry name" value="CYTOPLASMIC PROTEIN-RELATED"/>
    <property type="match status" value="1"/>
</dbReference>
<dbReference type="InterPro" id="IPR052552">
    <property type="entry name" value="YeaO-like"/>
</dbReference>
<gene>
    <name evidence="1" type="ORF">ACFSJG_06395</name>
</gene>
<evidence type="ECO:0000313" key="2">
    <source>
        <dbReference type="Proteomes" id="UP001597286"/>
    </source>
</evidence>
<evidence type="ECO:0000313" key="1">
    <source>
        <dbReference type="EMBL" id="MFD1811839.1"/>
    </source>
</evidence>
<dbReference type="EMBL" id="JBHUFB010000008">
    <property type="protein sequence ID" value="MFD1811839.1"/>
    <property type="molecule type" value="Genomic_DNA"/>
</dbReference>
<proteinExistence type="predicted"/>
<dbReference type="Pfam" id="PF22752">
    <property type="entry name" value="DUF488-N3i"/>
    <property type="match status" value="1"/>
</dbReference>
<dbReference type="RefSeq" id="WP_378484379.1">
    <property type="nucleotide sequence ID" value="NZ_JBHUFB010000008.1"/>
</dbReference>
<organism evidence="1 2">
    <name type="scientific">Rhodococcus gannanensis</name>
    <dbReference type="NCBI Taxonomy" id="1960308"/>
    <lineage>
        <taxon>Bacteria</taxon>
        <taxon>Bacillati</taxon>
        <taxon>Actinomycetota</taxon>
        <taxon>Actinomycetes</taxon>
        <taxon>Mycobacteriales</taxon>
        <taxon>Nocardiaceae</taxon>
        <taxon>Rhodococcus</taxon>
    </lineage>
</organism>